<dbReference type="GO" id="GO:1904680">
    <property type="term" value="F:peptide transmembrane transporter activity"/>
    <property type="evidence" value="ECO:0007669"/>
    <property type="project" value="TreeGrafter"/>
</dbReference>
<dbReference type="Pfam" id="PF00496">
    <property type="entry name" value="SBP_bac_5"/>
    <property type="match status" value="1"/>
</dbReference>
<dbReference type="STRING" id="1908260.BKK50_10075"/>
<sequence>MCNRLVSGLKSAVVFITVLVLNGCDEFNSPTSSQMPFPSSVLTEDQNLQKMPQYDREKLTRGMTSPLVLEPWQVTETEQTSLIRDLFEGLTAYDAQGNIVPGAAESWQTKDNQHWTFVLREGLRWSNGAPLTAQDFVLSWQALSQSESPLKSYLLYLNLKEAKSVLEKKLPLESLGIVAKNDRTLLITLDKPTPYLPEMLTHIALLPQYREADVWVSNGAYRLLSRDKNGVHLVKNSQYWQKESVSFKKVDYVPYNHHTPLSSLDVVWFPHQTQENIQYFPQLCGYFYEFNLYDPKLANPLIRKAIASLISVIGITNNEMPNAIPSSYFLPKAMLQGQDSHWDPVLAEPLLTQAGITEKQPLVLQISYDDTFVHRNIANRLTRQLSASDLLRIDTQEMSWHALQEKRMKGEFQLIRSGWCGDFNHPMAFLGLFYSKSPDNKSGYSNANYDRLFEQALKSTSEKERSEINLKLSEIIQQENLLLPLFQYTTPVYITPSVMGVKKNPIGAIYSKDLWRKVEIVQGVKVE</sequence>
<dbReference type="FunFam" id="3.90.76.10:FF:000001">
    <property type="entry name" value="Oligopeptide ABC transporter substrate-binding protein"/>
    <property type="match status" value="1"/>
</dbReference>
<dbReference type="RefSeq" id="WP_077417764.1">
    <property type="nucleotide sequence ID" value="NZ_MLHJ01000111.1"/>
</dbReference>
<proteinExistence type="inferred from homology"/>
<dbReference type="GO" id="GO:0030288">
    <property type="term" value="C:outer membrane-bounded periplasmic space"/>
    <property type="evidence" value="ECO:0007669"/>
    <property type="project" value="TreeGrafter"/>
</dbReference>
<evidence type="ECO:0000259" key="5">
    <source>
        <dbReference type="Pfam" id="PF00496"/>
    </source>
</evidence>
<dbReference type="Gene3D" id="3.40.190.10">
    <property type="entry name" value="Periplasmic binding protein-like II"/>
    <property type="match status" value="1"/>
</dbReference>
<evidence type="ECO:0000256" key="2">
    <source>
        <dbReference type="ARBA" id="ARBA00005695"/>
    </source>
</evidence>
<keyword evidence="3" id="KW-0813">Transport</keyword>
<dbReference type="Proteomes" id="UP000189433">
    <property type="component" value="Unassembled WGS sequence"/>
</dbReference>
<accession>A0A1V3IGJ9</accession>
<evidence type="ECO:0000313" key="7">
    <source>
        <dbReference type="Proteomes" id="UP000189433"/>
    </source>
</evidence>
<dbReference type="Gene3D" id="3.10.105.10">
    <property type="entry name" value="Dipeptide-binding Protein, Domain 3"/>
    <property type="match status" value="1"/>
</dbReference>
<feature type="domain" description="Solute-binding protein family 5" evidence="5">
    <location>
        <begin position="98"/>
        <end position="440"/>
    </location>
</feature>
<reference evidence="6 7" key="1">
    <citation type="submission" date="2016-10" db="EMBL/GenBank/DDBJ databases">
        <title>Rodentibacter gen. nov. and new species.</title>
        <authorList>
            <person name="Christensen H."/>
        </authorList>
    </citation>
    <scope>NUCLEOTIDE SEQUENCE [LARGE SCALE GENOMIC DNA]</scope>
    <source>
        <strain evidence="6 7">CCUG17206</strain>
    </source>
</reference>
<keyword evidence="4" id="KW-0732">Signal</keyword>
<evidence type="ECO:0000256" key="4">
    <source>
        <dbReference type="ARBA" id="ARBA00022729"/>
    </source>
</evidence>
<evidence type="ECO:0000256" key="1">
    <source>
        <dbReference type="ARBA" id="ARBA00004196"/>
    </source>
</evidence>
<keyword evidence="7" id="KW-1185">Reference proteome</keyword>
<dbReference type="InterPro" id="IPR000914">
    <property type="entry name" value="SBP_5_dom"/>
</dbReference>
<dbReference type="GO" id="GO:0043190">
    <property type="term" value="C:ATP-binding cassette (ABC) transporter complex"/>
    <property type="evidence" value="ECO:0007669"/>
    <property type="project" value="InterPro"/>
</dbReference>
<dbReference type="PANTHER" id="PTHR30290">
    <property type="entry name" value="PERIPLASMIC BINDING COMPONENT OF ABC TRANSPORTER"/>
    <property type="match status" value="1"/>
</dbReference>
<comment type="similarity">
    <text evidence="2">Belongs to the bacterial solute-binding protein 5 family.</text>
</comment>
<dbReference type="GO" id="GO:0015833">
    <property type="term" value="P:peptide transport"/>
    <property type="evidence" value="ECO:0007669"/>
    <property type="project" value="TreeGrafter"/>
</dbReference>
<protein>
    <recommendedName>
        <fullName evidence="5">Solute-binding protein family 5 domain-containing protein</fullName>
    </recommendedName>
</protein>
<comment type="caution">
    <text evidence="6">The sequence shown here is derived from an EMBL/GenBank/DDBJ whole genome shotgun (WGS) entry which is preliminary data.</text>
</comment>
<dbReference type="CDD" id="cd08504">
    <property type="entry name" value="PBP2_OppA"/>
    <property type="match status" value="1"/>
</dbReference>
<evidence type="ECO:0000256" key="3">
    <source>
        <dbReference type="ARBA" id="ARBA00022448"/>
    </source>
</evidence>
<dbReference type="PANTHER" id="PTHR30290:SF10">
    <property type="entry name" value="PERIPLASMIC OLIGOPEPTIDE-BINDING PROTEIN-RELATED"/>
    <property type="match status" value="1"/>
</dbReference>
<evidence type="ECO:0000313" key="6">
    <source>
        <dbReference type="EMBL" id="OOF40004.1"/>
    </source>
</evidence>
<dbReference type="EMBL" id="MLHJ01000111">
    <property type="protein sequence ID" value="OOF40004.1"/>
    <property type="molecule type" value="Genomic_DNA"/>
</dbReference>
<comment type="subcellular location">
    <subcellularLocation>
        <location evidence="1">Cell envelope</location>
    </subcellularLocation>
</comment>
<dbReference type="InterPro" id="IPR030678">
    <property type="entry name" value="Peptide/Ni-bd"/>
</dbReference>
<dbReference type="OrthoDB" id="9801912at2"/>
<dbReference type="SUPFAM" id="SSF53850">
    <property type="entry name" value="Periplasmic binding protein-like II"/>
    <property type="match status" value="1"/>
</dbReference>
<name>A0A1V3IGJ9_9PAST</name>
<dbReference type="AlphaFoldDB" id="A0A1V3IGJ9"/>
<dbReference type="Gene3D" id="3.90.76.10">
    <property type="entry name" value="Dipeptide-binding Protein, Domain 1"/>
    <property type="match status" value="1"/>
</dbReference>
<dbReference type="InterPro" id="IPR039424">
    <property type="entry name" value="SBP_5"/>
</dbReference>
<dbReference type="PIRSF" id="PIRSF002741">
    <property type="entry name" value="MppA"/>
    <property type="match status" value="1"/>
</dbReference>
<organism evidence="6 7">
    <name type="scientific">Rodentibacter rarus</name>
    <dbReference type="NCBI Taxonomy" id="1908260"/>
    <lineage>
        <taxon>Bacteria</taxon>
        <taxon>Pseudomonadati</taxon>
        <taxon>Pseudomonadota</taxon>
        <taxon>Gammaproteobacteria</taxon>
        <taxon>Pasteurellales</taxon>
        <taxon>Pasteurellaceae</taxon>
        <taxon>Rodentibacter</taxon>
    </lineage>
</organism>
<gene>
    <name evidence="6" type="ORF">BKK50_10075</name>
</gene>